<dbReference type="RefSeq" id="XP_003338604.1">
    <property type="nucleotide sequence ID" value="XM_003338556.1"/>
</dbReference>
<dbReference type="InParanoid" id="E3NX86"/>
<dbReference type="GO" id="GO:0008094">
    <property type="term" value="F:ATP-dependent activity, acting on DNA"/>
    <property type="evidence" value="ECO:0000318"/>
    <property type="project" value="GO_Central"/>
</dbReference>
<evidence type="ECO:0000256" key="3">
    <source>
        <dbReference type="ARBA" id="ARBA00022840"/>
    </source>
</evidence>
<dbReference type="InterPro" id="IPR050628">
    <property type="entry name" value="SNF2_RAD54_helicase_TF"/>
</dbReference>
<dbReference type="InterPro" id="IPR027417">
    <property type="entry name" value="P-loop_NTPase"/>
</dbReference>
<dbReference type="InterPro" id="IPR000330">
    <property type="entry name" value="SNF2_N"/>
</dbReference>
<dbReference type="Gene3D" id="3.40.50.10810">
    <property type="entry name" value="Tandem AAA-ATPase domain"/>
    <property type="match status" value="1"/>
</dbReference>
<organism evidence="5 6">
    <name type="scientific">Puccinia graminis f. sp. tritici (strain CRL 75-36-700-3 / race SCCL)</name>
    <name type="common">Black stem rust fungus</name>
    <dbReference type="NCBI Taxonomy" id="418459"/>
    <lineage>
        <taxon>Eukaryota</taxon>
        <taxon>Fungi</taxon>
        <taxon>Dikarya</taxon>
        <taxon>Basidiomycota</taxon>
        <taxon>Pucciniomycotina</taxon>
        <taxon>Pucciniomycetes</taxon>
        <taxon>Pucciniales</taxon>
        <taxon>Pucciniaceae</taxon>
        <taxon>Puccinia</taxon>
    </lineage>
</organism>
<dbReference type="SUPFAM" id="SSF52540">
    <property type="entry name" value="P-loop containing nucleoside triphosphate hydrolases"/>
    <property type="match status" value="1"/>
</dbReference>
<dbReference type="SMART" id="SM00487">
    <property type="entry name" value="DEXDc"/>
    <property type="match status" value="1"/>
</dbReference>
<dbReference type="HOGENOM" id="CLU_024269_0_0_1"/>
<evidence type="ECO:0000256" key="1">
    <source>
        <dbReference type="ARBA" id="ARBA00022741"/>
    </source>
</evidence>
<proteinExistence type="predicted"/>
<dbReference type="STRING" id="418459.E3NX86"/>
<keyword evidence="3" id="KW-0067">ATP-binding</keyword>
<dbReference type="GeneID" id="10535961"/>
<dbReference type="VEuPathDB" id="FungiDB:PGTG_20085"/>
<dbReference type="InterPro" id="IPR038718">
    <property type="entry name" value="SNF2-like_sf"/>
</dbReference>
<gene>
    <name evidence="5" type="ORF">PGTG_20085</name>
</gene>
<dbReference type="GO" id="GO:0006281">
    <property type="term" value="P:DNA repair"/>
    <property type="evidence" value="ECO:0000318"/>
    <property type="project" value="GO_Central"/>
</dbReference>
<protein>
    <recommendedName>
        <fullName evidence="4">Helicase ATP-binding domain-containing protein</fullName>
    </recommendedName>
</protein>
<dbReference type="AlphaFoldDB" id="E3NX86"/>
<dbReference type="PANTHER" id="PTHR45626:SF22">
    <property type="entry name" value="DNA REPAIR PROTEIN RAD5"/>
    <property type="match status" value="1"/>
</dbReference>
<dbReference type="KEGG" id="pgr:PGTG_20085"/>
<dbReference type="Pfam" id="PF00176">
    <property type="entry name" value="SNF2-rel_dom"/>
    <property type="match status" value="1"/>
</dbReference>
<keyword evidence="1" id="KW-0547">Nucleotide-binding</keyword>
<reference evidence="6" key="2">
    <citation type="journal article" date="2011" name="Proc. Natl. Acad. Sci. U.S.A.">
        <title>Obligate biotrophy features unraveled by the genomic analysis of rust fungi.</title>
        <authorList>
            <person name="Duplessis S."/>
            <person name="Cuomo C.A."/>
            <person name="Lin Y.-C."/>
            <person name="Aerts A."/>
            <person name="Tisserant E."/>
            <person name="Veneault-Fourrey C."/>
            <person name="Joly D.L."/>
            <person name="Hacquard S."/>
            <person name="Amselem J."/>
            <person name="Cantarel B.L."/>
            <person name="Chiu R."/>
            <person name="Coutinho P.M."/>
            <person name="Feau N."/>
            <person name="Field M."/>
            <person name="Frey P."/>
            <person name="Gelhaye E."/>
            <person name="Goldberg J."/>
            <person name="Grabherr M.G."/>
            <person name="Kodira C.D."/>
            <person name="Kohler A."/>
            <person name="Kuees U."/>
            <person name="Lindquist E.A."/>
            <person name="Lucas S.M."/>
            <person name="Mago R."/>
            <person name="Mauceli E."/>
            <person name="Morin E."/>
            <person name="Murat C."/>
            <person name="Pangilinan J.L."/>
            <person name="Park R."/>
            <person name="Pearson M."/>
            <person name="Quesneville H."/>
            <person name="Rouhier N."/>
            <person name="Sakthikumar S."/>
            <person name="Salamov A.A."/>
            <person name="Schmutz J."/>
            <person name="Selles B."/>
            <person name="Shapiro H."/>
            <person name="Tanguay P."/>
            <person name="Tuskan G.A."/>
            <person name="Henrissat B."/>
            <person name="Van de Peer Y."/>
            <person name="Rouze P."/>
            <person name="Ellis J.G."/>
            <person name="Dodds P.N."/>
            <person name="Schein J.E."/>
            <person name="Zhong S."/>
            <person name="Hamelin R.C."/>
            <person name="Grigoriev I.V."/>
            <person name="Szabo L.J."/>
            <person name="Martin F."/>
        </authorList>
    </citation>
    <scope>NUCLEOTIDE SEQUENCE [LARGE SCALE GENOMIC DNA]</scope>
    <source>
        <strain evidence="6">CRL 75-36-700-3 / race SCCL</strain>
    </source>
</reference>
<evidence type="ECO:0000256" key="2">
    <source>
        <dbReference type="ARBA" id="ARBA00022801"/>
    </source>
</evidence>
<dbReference type="InterPro" id="IPR014001">
    <property type="entry name" value="Helicase_ATP-bd"/>
</dbReference>
<dbReference type="GO" id="GO:0005634">
    <property type="term" value="C:nucleus"/>
    <property type="evidence" value="ECO:0000318"/>
    <property type="project" value="GO_Central"/>
</dbReference>
<dbReference type="PROSITE" id="PS51192">
    <property type="entry name" value="HELICASE_ATP_BIND_1"/>
    <property type="match status" value="1"/>
</dbReference>
<dbReference type="EMBL" id="DS989922">
    <property type="protein sequence ID" value="EFP94185.1"/>
    <property type="molecule type" value="Genomic_DNA"/>
</dbReference>
<keyword evidence="2" id="KW-0378">Hydrolase</keyword>
<dbReference type="GO" id="GO:0005524">
    <property type="term" value="F:ATP binding"/>
    <property type="evidence" value="ECO:0007669"/>
    <property type="project" value="UniProtKB-KW"/>
</dbReference>
<evidence type="ECO:0000259" key="4">
    <source>
        <dbReference type="PROSITE" id="PS51192"/>
    </source>
</evidence>
<reference key="1">
    <citation type="submission" date="2007-01" db="EMBL/GenBank/DDBJ databases">
        <title>The Genome Sequence of Puccinia graminis f. sp. tritici Strain CRL 75-36-700-3.</title>
        <authorList>
            <consortium name="The Broad Institute Genome Sequencing Platform"/>
            <person name="Birren B."/>
            <person name="Lander E."/>
            <person name="Galagan J."/>
            <person name="Nusbaum C."/>
            <person name="Devon K."/>
            <person name="Cuomo C."/>
            <person name="Jaffe D."/>
            <person name="Butler J."/>
            <person name="Alvarez P."/>
            <person name="Gnerre S."/>
            <person name="Grabherr M."/>
            <person name="Mauceli E."/>
            <person name="Brockman W."/>
            <person name="Young S."/>
            <person name="LaButti K."/>
            <person name="Sykes S."/>
            <person name="DeCaprio D."/>
            <person name="Crawford M."/>
            <person name="Koehrsen M."/>
            <person name="Engels R."/>
            <person name="Montgomery P."/>
            <person name="Pearson M."/>
            <person name="Howarth C."/>
            <person name="Larson L."/>
            <person name="White J."/>
            <person name="Zeng Q."/>
            <person name="Kodira C."/>
            <person name="Yandava C."/>
            <person name="Alvarado L."/>
            <person name="O'Leary S."/>
            <person name="Szabo L."/>
            <person name="Dean R."/>
            <person name="Schein J."/>
        </authorList>
    </citation>
    <scope>NUCLEOTIDE SEQUENCE</scope>
    <source>
        <strain>CRL 75-36-700-3</strain>
    </source>
</reference>
<keyword evidence="6" id="KW-1185">Reference proteome</keyword>
<dbReference type="GO" id="GO:0016787">
    <property type="term" value="F:hydrolase activity"/>
    <property type="evidence" value="ECO:0007669"/>
    <property type="project" value="UniProtKB-KW"/>
</dbReference>
<accession>E3NX86</accession>
<dbReference type="PANTHER" id="PTHR45626">
    <property type="entry name" value="TRANSCRIPTION TERMINATION FACTOR 2-RELATED"/>
    <property type="match status" value="1"/>
</dbReference>
<dbReference type="OrthoDB" id="2503761at2759"/>
<name>E3NX86_PUCGT</name>
<sequence length="539" mass="61197">MSNIVCLGQFVIPIRSPTSETLPNQPQQAFLQQGTARVHVWCAPRQMVGDLSQVQSNFLGPMLGPVGSCSTPITKEGINSSKQSLIKIRAFVITKICKDPQLRGCIFGLASNKDSISSAFSKAQITLSPIWNYDPSLFFNIPQMSFTPTLTSTPVRMILLALQFLKRNESTKRNTIEDLWNHPMNSWIRRSSNPSDLRLEETDQFTSRGSILADDMGLGKTLTSLALVLATSNLAKRFQTSGFGNHLLQSSATLIICPLATLSNWENEIKIHFSQGALTYCVFHGRDRGRIDRERLLSSLIVLTTYEMVGTSGNPLHTNQITIESLDICWFRIVLDEAHMIRNPNANRTLNIQTLKSKTPFQNRLTDVQSLILLLKIWPWNKEWIWKKHLIPGMNVGSQEAITTLNLLMETVCLRRTKDVLLNLPSKVEKVVVLSLGAPWDALLTEFHQSFIQCFGRLRISGKVWDSTEFFRQLTMIRQFCNHPIFARNEIHFPWSWRWQDSAKLVHLVENLKRFLRGGRGIESPKAVVFSIFVAFLEM</sequence>
<evidence type="ECO:0000313" key="5">
    <source>
        <dbReference type="EMBL" id="EFP94185.1"/>
    </source>
</evidence>
<feature type="domain" description="Helicase ATP-binding" evidence="4">
    <location>
        <begin position="201"/>
        <end position="378"/>
    </location>
</feature>
<dbReference type="Proteomes" id="UP000008783">
    <property type="component" value="Unassembled WGS sequence"/>
</dbReference>
<dbReference type="CDD" id="cd18008">
    <property type="entry name" value="DEXDc_SHPRH-like"/>
    <property type="match status" value="1"/>
</dbReference>
<evidence type="ECO:0000313" key="6">
    <source>
        <dbReference type="Proteomes" id="UP000008783"/>
    </source>
</evidence>